<dbReference type="EMBL" id="AGUD01000060">
    <property type="protein sequence ID" value="EHN11851.1"/>
    <property type="molecule type" value="Genomic_DNA"/>
</dbReference>
<feature type="transmembrane region" description="Helical" evidence="1">
    <location>
        <begin position="24"/>
        <end position="45"/>
    </location>
</feature>
<comment type="caution">
    <text evidence="2">The sequence shown here is derived from an EMBL/GenBank/DDBJ whole genome shotgun (WGS) entry which is preliminary data.</text>
</comment>
<dbReference type="Proteomes" id="UP000005143">
    <property type="component" value="Unassembled WGS sequence"/>
</dbReference>
<evidence type="ECO:0008006" key="4">
    <source>
        <dbReference type="Google" id="ProtNLM"/>
    </source>
</evidence>
<proteinExistence type="predicted"/>
<feature type="transmembrane region" description="Helical" evidence="1">
    <location>
        <begin position="52"/>
        <end position="71"/>
    </location>
</feature>
<evidence type="ECO:0000313" key="3">
    <source>
        <dbReference type="Proteomes" id="UP000005143"/>
    </source>
</evidence>
<name>H0E378_9ACTN</name>
<keyword evidence="1" id="KW-1133">Transmembrane helix</keyword>
<keyword evidence="3" id="KW-1185">Reference proteome</keyword>
<dbReference type="AlphaFoldDB" id="H0E378"/>
<evidence type="ECO:0000313" key="2">
    <source>
        <dbReference type="EMBL" id="EHN11851.1"/>
    </source>
</evidence>
<sequence>MGAIGGAVLGLAQGAVVGGRQGMAWALATALAWSTGWAVTTAAGVDVERQHAIFGLSGALAATLLLAPLVVARTER</sequence>
<keyword evidence="1" id="KW-0472">Membrane</keyword>
<accession>H0E378</accession>
<keyword evidence="1" id="KW-0812">Transmembrane</keyword>
<organism evidence="2 3">
    <name type="scientific">Patulibacter medicamentivorans</name>
    <dbReference type="NCBI Taxonomy" id="1097667"/>
    <lineage>
        <taxon>Bacteria</taxon>
        <taxon>Bacillati</taxon>
        <taxon>Actinomycetota</taxon>
        <taxon>Thermoleophilia</taxon>
        <taxon>Solirubrobacterales</taxon>
        <taxon>Patulibacteraceae</taxon>
        <taxon>Patulibacter</taxon>
    </lineage>
</organism>
<evidence type="ECO:0000256" key="1">
    <source>
        <dbReference type="SAM" id="Phobius"/>
    </source>
</evidence>
<protein>
    <recommendedName>
        <fullName evidence="4">Integral membrane protein</fullName>
    </recommendedName>
</protein>
<reference evidence="2 3" key="1">
    <citation type="journal article" date="2013" name="Biodegradation">
        <title>Quantitative proteomic analysis of ibuprofen-degrading Patulibacter sp. strain I11.</title>
        <authorList>
            <person name="Almeida B."/>
            <person name="Kjeldal H."/>
            <person name="Lolas I."/>
            <person name="Knudsen A.D."/>
            <person name="Carvalho G."/>
            <person name="Nielsen K.L."/>
            <person name="Barreto Crespo M.T."/>
            <person name="Stensballe A."/>
            <person name="Nielsen J.L."/>
        </authorList>
    </citation>
    <scope>NUCLEOTIDE SEQUENCE [LARGE SCALE GENOMIC DNA]</scope>
    <source>
        <strain evidence="2 3">I11</strain>
    </source>
</reference>
<gene>
    <name evidence="2" type="ORF">PAI11_12460</name>
</gene>